<evidence type="ECO:0000256" key="3">
    <source>
        <dbReference type="ARBA" id="ARBA00022630"/>
    </source>
</evidence>
<keyword evidence="3" id="KW-0285">Flavoprotein</keyword>
<dbReference type="EMBL" id="BAUU01000001">
    <property type="protein sequence ID" value="GAE28785.1"/>
    <property type="molecule type" value="Genomic_DNA"/>
</dbReference>
<evidence type="ECO:0000259" key="10">
    <source>
        <dbReference type="Pfam" id="PF01619"/>
    </source>
</evidence>
<comment type="caution">
    <text evidence="11">The sequence shown here is derived from an EMBL/GenBank/DDBJ whole genome shotgun (WGS) entry which is preliminary data.</text>
</comment>
<evidence type="ECO:0000256" key="9">
    <source>
        <dbReference type="PIRSR" id="PIRSR000196-2"/>
    </source>
</evidence>
<evidence type="ECO:0000313" key="12">
    <source>
        <dbReference type="Proteomes" id="UP000018895"/>
    </source>
</evidence>
<name>W4Q9U9_9BACI</name>
<evidence type="ECO:0000256" key="5">
    <source>
        <dbReference type="ARBA" id="ARBA00022827"/>
    </source>
</evidence>
<evidence type="ECO:0000256" key="4">
    <source>
        <dbReference type="ARBA" id="ARBA00022741"/>
    </source>
</evidence>
<dbReference type="UniPathway" id="UPA00261">
    <property type="reaction ID" value="UER00373"/>
</dbReference>
<dbReference type="EC" id="1.5.5.2" evidence="2"/>
<dbReference type="PIRSF" id="PIRSF000196">
    <property type="entry name" value="Pro_dehydrog"/>
    <property type="match status" value="1"/>
</dbReference>
<keyword evidence="5 9" id="KW-0274">FAD</keyword>
<dbReference type="InterPro" id="IPR008219">
    <property type="entry name" value="PRODH_bac_arc"/>
</dbReference>
<protein>
    <recommendedName>
        <fullName evidence="2">proline dehydrogenase</fullName>
        <ecNumber evidence="2">1.5.5.2</ecNumber>
    </recommendedName>
</protein>
<sequence>MFSKDALEMASAFKKLARDEEKKASVLQSDEWYSLLLKVAKRFVAGDTKEEAIQQAMELLKKGYDISLEYIGENIRDEKMSIDAKDECIACIQAIGRKARGATLSLDLSHIGLLVNRQLTLKHMRELLNEAKRYDHMIMISMEEATKTDVILDVYKELVVEYQNIGITVQAQLHRSEADIKELIHYPGKIRIVKGAYQEDEGISLPRSKELDDRYIQLVKVITNVYHPISIATHDEKLIKRLFNQGILHQKGVECEMLYGIQPNLLKELKSQGVATKVYIVYGTEWYLYLCHRIAEYPPNIYRAVTSMLDSASNRRNPIK</sequence>
<accession>W4Q9U9</accession>
<gene>
    <name evidence="11" type="ORF">JCM9152_118</name>
</gene>
<keyword evidence="12" id="KW-1185">Reference proteome</keyword>
<dbReference type="Gene3D" id="3.20.20.220">
    <property type="match status" value="1"/>
</dbReference>
<comment type="cofactor">
    <cofactor evidence="9">
        <name>FAD</name>
        <dbReference type="ChEBI" id="CHEBI:57692"/>
    </cofactor>
    <text evidence="9">Binds 1 FAD per subunit.</text>
</comment>
<evidence type="ECO:0000313" key="11">
    <source>
        <dbReference type="EMBL" id="GAE28785.1"/>
    </source>
</evidence>
<organism evidence="11 12">
    <name type="scientific">Halalkalibacter hemicellulosilyticusJCM 9152</name>
    <dbReference type="NCBI Taxonomy" id="1236971"/>
    <lineage>
        <taxon>Bacteria</taxon>
        <taxon>Bacillati</taxon>
        <taxon>Bacillota</taxon>
        <taxon>Bacilli</taxon>
        <taxon>Bacillales</taxon>
        <taxon>Bacillaceae</taxon>
        <taxon>Halalkalibacter</taxon>
    </lineage>
</organism>
<evidence type="ECO:0000256" key="1">
    <source>
        <dbReference type="ARBA" id="ARBA00004739"/>
    </source>
</evidence>
<comment type="pathway">
    <text evidence="1">Amino-acid degradation; L-proline degradation into L-glutamate; L-glutamate from L-proline: step 1/2.</text>
</comment>
<reference evidence="11" key="1">
    <citation type="journal article" date="2014" name="Genome Announc.">
        <title>Draft Genome Sequences of Three Alkaliphilic Bacillus Strains, Bacillus wakoensis JCM 9140T, Bacillus akibai JCM 9157T, and Bacillus hemicellulosilyticus JCM 9152T.</title>
        <authorList>
            <person name="Yuki M."/>
            <person name="Oshima K."/>
            <person name="Suda W."/>
            <person name="Oshida Y."/>
            <person name="Kitamura K."/>
            <person name="Iida T."/>
            <person name="Hattori M."/>
            <person name="Ohkuma M."/>
        </authorList>
    </citation>
    <scope>NUCLEOTIDE SEQUENCE [LARGE SCALE GENOMIC DNA]</scope>
    <source>
        <strain evidence="11">JCM 9152</strain>
    </source>
</reference>
<feature type="binding site" evidence="9">
    <location>
        <position position="170"/>
    </location>
    <ligand>
        <name>FAD</name>
        <dbReference type="ChEBI" id="CHEBI:57692"/>
    </ligand>
</feature>
<keyword evidence="6" id="KW-0560">Oxidoreductase</keyword>
<dbReference type="OrthoDB" id="9773461at2"/>
<feature type="domain" description="Proline dehydrogenase" evidence="10">
    <location>
        <begin position="53"/>
        <end position="295"/>
    </location>
</feature>
<feature type="binding site" evidence="9">
    <location>
        <begin position="233"/>
        <end position="234"/>
    </location>
    <ligand>
        <name>FAD</name>
        <dbReference type="ChEBI" id="CHEBI:57692"/>
    </ligand>
</feature>
<evidence type="ECO:0000256" key="2">
    <source>
        <dbReference type="ARBA" id="ARBA00012695"/>
    </source>
</evidence>
<keyword evidence="4 9" id="KW-0547">Nucleotide-binding</keyword>
<keyword evidence="7" id="KW-0642">Proline metabolism</keyword>
<dbReference type="STRING" id="1236971.JCM9152_118"/>
<evidence type="ECO:0000256" key="7">
    <source>
        <dbReference type="ARBA" id="ARBA00023062"/>
    </source>
</evidence>
<dbReference type="InterPro" id="IPR002872">
    <property type="entry name" value="Proline_DH_dom"/>
</dbReference>
<comment type="catalytic activity">
    <reaction evidence="8">
        <text>L-proline + a quinone = (S)-1-pyrroline-5-carboxylate + a quinol + H(+)</text>
        <dbReference type="Rhea" id="RHEA:23784"/>
        <dbReference type="ChEBI" id="CHEBI:15378"/>
        <dbReference type="ChEBI" id="CHEBI:17388"/>
        <dbReference type="ChEBI" id="CHEBI:24646"/>
        <dbReference type="ChEBI" id="CHEBI:60039"/>
        <dbReference type="ChEBI" id="CHEBI:132124"/>
        <dbReference type="EC" id="1.5.5.2"/>
    </reaction>
</comment>
<dbReference type="RefSeq" id="WP_035339746.1">
    <property type="nucleotide sequence ID" value="NZ_BAUU01000001.1"/>
</dbReference>
<dbReference type="GO" id="GO:0010133">
    <property type="term" value="P:L-proline catabolic process to L-glutamate"/>
    <property type="evidence" value="ECO:0007669"/>
    <property type="project" value="UniProtKB-UniPathway"/>
</dbReference>
<evidence type="ECO:0000256" key="6">
    <source>
        <dbReference type="ARBA" id="ARBA00023002"/>
    </source>
</evidence>
<dbReference type="Pfam" id="PF01619">
    <property type="entry name" value="Pro_dh"/>
    <property type="match status" value="1"/>
</dbReference>
<dbReference type="SUPFAM" id="SSF51730">
    <property type="entry name" value="FAD-linked oxidoreductase"/>
    <property type="match status" value="1"/>
</dbReference>
<dbReference type="AlphaFoldDB" id="W4Q9U9"/>
<proteinExistence type="predicted"/>
<dbReference type="InterPro" id="IPR015659">
    <property type="entry name" value="Proline_oxidase"/>
</dbReference>
<evidence type="ECO:0000256" key="8">
    <source>
        <dbReference type="ARBA" id="ARBA00048779"/>
    </source>
</evidence>
<dbReference type="Proteomes" id="UP000018895">
    <property type="component" value="Unassembled WGS sequence"/>
</dbReference>
<feature type="binding site" evidence="9">
    <location>
        <begin position="194"/>
        <end position="196"/>
    </location>
    <ligand>
        <name>FAD</name>
        <dbReference type="ChEBI" id="CHEBI:57692"/>
    </ligand>
</feature>
<feature type="binding site" evidence="9">
    <location>
        <position position="142"/>
    </location>
    <ligand>
        <name>FAD</name>
        <dbReference type="ChEBI" id="CHEBI:57692"/>
    </ligand>
</feature>
<dbReference type="GO" id="GO:0000166">
    <property type="term" value="F:nucleotide binding"/>
    <property type="evidence" value="ECO:0007669"/>
    <property type="project" value="UniProtKB-KW"/>
</dbReference>
<dbReference type="GO" id="GO:0004657">
    <property type="term" value="F:proline dehydrogenase activity"/>
    <property type="evidence" value="ECO:0007669"/>
    <property type="project" value="UniProtKB-EC"/>
</dbReference>
<dbReference type="InterPro" id="IPR029041">
    <property type="entry name" value="FAD-linked_oxidoreductase-like"/>
</dbReference>
<dbReference type="PANTHER" id="PTHR13914:SF0">
    <property type="entry name" value="PROLINE DEHYDROGENASE 1, MITOCHONDRIAL"/>
    <property type="match status" value="1"/>
</dbReference>
<dbReference type="PANTHER" id="PTHR13914">
    <property type="entry name" value="PROLINE OXIDASE"/>
    <property type="match status" value="1"/>
</dbReference>